<feature type="domain" description="HTH araC/xylS-type" evidence="4">
    <location>
        <begin position="174"/>
        <end position="273"/>
    </location>
</feature>
<dbReference type="Gene3D" id="2.60.120.280">
    <property type="entry name" value="Regulatory protein AraC"/>
    <property type="match status" value="1"/>
</dbReference>
<dbReference type="SUPFAM" id="SSF46689">
    <property type="entry name" value="Homeodomain-like"/>
    <property type="match status" value="2"/>
</dbReference>
<keyword evidence="1" id="KW-0805">Transcription regulation</keyword>
<dbReference type="SMART" id="SM00342">
    <property type="entry name" value="HTH_ARAC"/>
    <property type="match status" value="1"/>
</dbReference>
<keyword evidence="2" id="KW-0238">DNA-binding</keyword>
<keyword evidence="3" id="KW-0804">Transcription</keyword>
<evidence type="ECO:0000256" key="2">
    <source>
        <dbReference type="ARBA" id="ARBA00023125"/>
    </source>
</evidence>
<comment type="caution">
    <text evidence="5">The sequence shown here is derived from an EMBL/GenBank/DDBJ whole genome shotgun (WGS) entry which is preliminary data.</text>
</comment>
<dbReference type="InterPro" id="IPR003313">
    <property type="entry name" value="AraC-bd"/>
</dbReference>
<dbReference type="Pfam" id="PF12833">
    <property type="entry name" value="HTH_18"/>
    <property type="match status" value="1"/>
</dbReference>
<evidence type="ECO:0000313" key="6">
    <source>
        <dbReference type="Proteomes" id="UP001169242"/>
    </source>
</evidence>
<dbReference type="PANTHER" id="PTHR43280">
    <property type="entry name" value="ARAC-FAMILY TRANSCRIPTIONAL REGULATOR"/>
    <property type="match status" value="1"/>
</dbReference>
<accession>A0AA42DR76</accession>
<protein>
    <submittedName>
        <fullName evidence="5">AraC family transcriptional regulator</fullName>
    </submittedName>
</protein>
<dbReference type="InterPro" id="IPR037923">
    <property type="entry name" value="HTH-like"/>
</dbReference>
<name>A0AA42DR76_9FIRM</name>
<dbReference type="Proteomes" id="UP001169242">
    <property type="component" value="Unassembled WGS sequence"/>
</dbReference>
<dbReference type="SUPFAM" id="SSF51215">
    <property type="entry name" value="Regulatory protein AraC"/>
    <property type="match status" value="1"/>
</dbReference>
<dbReference type="RefSeq" id="WP_271013399.1">
    <property type="nucleotide sequence ID" value="NZ_JAQIFT010000066.1"/>
</dbReference>
<evidence type="ECO:0000313" key="5">
    <source>
        <dbReference type="EMBL" id="MDA3733596.1"/>
    </source>
</evidence>
<dbReference type="Gene3D" id="1.10.10.60">
    <property type="entry name" value="Homeodomain-like"/>
    <property type="match status" value="2"/>
</dbReference>
<dbReference type="GO" id="GO:0003700">
    <property type="term" value="F:DNA-binding transcription factor activity"/>
    <property type="evidence" value="ECO:0007669"/>
    <property type="project" value="InterPro"/>
</dbReference>
<proteinExistence type="predicted"/>
<organism evidence="5 6">
    <name type="scientific">Holtiella tumoricola</name>
    <dbReference type="NCBI Taxonomy" id="3018743"/>
    <lineage>
        <taxon>Bacteria</taxon>
        <taxon>Bacillati</taxon>
        <taxon>Bacillota</taxon>
        <taxon>Clostridia</taxon>
        <taxon>Lachnospirales</taxon>
        <taxon>Cellulosilyticaceae</taxon>
        <taxon>Holtiella</taxon>
    </lineage>
</organism>
<dbReference type="InterPro" id="IPR018060">
    <property type="entry name" value="HTH_AraC"/>
</dbReference>
<dbReference type="EMBL" id="JAQIFT010000066">
    <property type="protein sequence ID" value="MDA3733596.1"/>
    <property type="molecule type" value="Genomic_DNA"/>
</dbReference>
<dbReference type="PROSITE" id="PS01124">
    <property type="entry name" value="HTH_ARAC_FAMILY_2"/>
    <property type="match status" value="1"/>
</dbReference>
<evidence type="ECO:0000256" key="3">
    <source>
        <dbReference type="ARBA" id="ARBA00023163"/>
    </source>
</evidence>
<reference evidence="5" key="1">
    <citation type="journal article" date="2023" name="Int. J. Syst. Evol. Microbiol.">
        <title>&lt;i&gt;Holtiella tumoricola&lt;/i&gt; gen. nov. sp. nov., isolated from a human clinical sample.</title>
        <authorList>
            <person name="Allen-Vercoe E."/>
            <person name="Daigneault M.C."/>
            <person name="Vancuren S.J."/>
            <person name="Cochrane K."/>
            <person name="O'Neal L.L."/>
            <person name="Sankaranarayanan K."/>
            <person name="Lawson P.A."/>
        </authorList>
    </citation>
    <scope>NUCLEOTIDE SEQUENCE</scope>
    <source>
        <strain evidence="5">CC70A</strain>
    </source>
</reference>
<dbReference type="AlphaFoldDB" id="A0AA42DR76"/>
<gene>
    <name evidence="5" type="ORF">PBV87_19140</name>
</gene>
<keyword evidence="6" id="KW-1185">Reference proteome</keyword>
<evidence type="ECO:0000256" key="1">
    <source>
        <dbReference type="ARBA" id="ARBA00023015"/>
    </source>
</evidence>
<dbReference type="InterPro" id="IPR009057">
    <property type="entry name" value="Homeodomain-like_sf"/>
</dbReference>
<evidence type="ECO:0000259" key="4">
    <source>
        <dbReference type="PROSITE" id="PS01124"/>
    </source>
</evidence>
<dbReference type="Pfam" id="PF02311">
    <property type="entry name" value="AraC_binding"/>
    <property type="match status" value="1"/>
</dbReference>
<dbReference type="PANTHER" id="PTHR43280:SF30">
    <property type="entry name" value="MMSAB OPERON REGULATORY PROTEIN"/>
    <property type="match status" value="1"/>
</dbReference>
<sequence>MTLSSPIIDPKIKSFPFYITRCATNFEGNLVTREKGFNEYQIMQCTSGKGFFECDGRSFIIGPSDLVLFHPDKPHRYGPLPNESAPWMLNWICFLTDGNDLLETQLTTDGYRVIQQAPTAHLIPLYEQAVRTLAQPDATYYQLQGAHILYTLLLEVIGLKWTVHKTITHTQLLDTVINYMEAHLHTELSIDDLSNLVHVSPSYLCRQFKKVYQTSPIQYLIKLRMFKAQELMRTYPHLTIKEIGQLCGYRESAYFGAEFKRCFHITPNQYKEEFLHNKRPT</sequence>
<dbReference type="GO" id="GO:0043565">
    <property type="term" value="F:sequence-specific DNA binding"/>
    <property type="evidence" value="ECO:0007669"/>
    <property type="project" value="InterPro"/>
</dbReference>